<comment type="caution">
    <text evidence="3">The sequence shown here is derived from an EMBL/GenBank/DDBJ whole genome shotgun (WGS) entry which is preliminary data.</text>
</comment>
<accession>A0A242JWA8</accession>
<dbReference type="Pfam" id="PF01370">
    <property type="entry name" value="Epimerase"/>
    <property type="match status" value="1"/>
</dbReference>
<evidence type="ECO:0000259" key="2">
    <source>
        <dbReference type="Pfam" id="PF01370"/>
    </source>
</evidence>
<proteinExistence type="inferred from homology"/>
<dbReference type="STRING" id="1987383.A5844_002290"/>
<reference evidence="3 4" key="1">
    <citation type="submission" date="2017-05" db="EMBL/GenBank/DDBJ databases">
        <title>The Genome Sequence of Enterococcus sp. 10A9_DIV0425.</title>
        <authorList>
            <consortium name="The Broad Institute Genomics Platform"/>
            <consortium name="The Broad Institute Genomic Center for Infectious Diseases"/>
            <person name="Earl A."/>
            <person name="Manson A."/>
            <person name="Schwartman J."/>
            <person name="Gilmore M."/>
            <person name="Abouelleil A."/>
            <person name="Cao P."/>
            <person name="Chapman S."/>
            <person name="Cusick C."/>
            <person name="Shea T."/>
            <person name="Young S."/>
            <person name="Neafsey D."/>
            <person name="Nusbaum C."/>
            <person name="Birren B."/>
        </authorList>
    </citation>
    <scope>NUCLEOTIDE SEQUENCE [LARGE SCALE GENOMIC DNA]</scope>
    <source>
        <strain evidence="3 4">10A9_DIV0425</strain>
    </source>
</reference>
<evidence type="ECO:0000256" key="1">
    <source>
        <dbReference type="ARBA" id="ARBA00007637"/>
    </source>
</evidence>
<sequence length="315" mass="35224">MDKILITGGAGFIGSTLANHLGTENEVIVIDDLSMGDKGNLDLSKNIVFIKGDVTDEKRMEQLLSEHQFDYIFHLAAVASVADSVARPIETHRVNFESVLMLLEMIRKYQLQLKRIVFSSSAAVYGDEPTLPKKEESVIRPLTPYAIDKFAAEQYVLDYCHLYDVPGSAVRFFNVYGPNQNPTSPYSGVISILVDRYKKQLAGQETSFTIFGDGSQSRDFVYVEDVIDALILVSKEEKALGQQFNVGTGKSTTLLELIHTIDEVLDVKLVLEYQDERAGDIRDSLADISKINSIGYQVKHNVLKGMEKYLKTEIK</sequence>
<feature type="domain" description="NAD-dependent epimerase/dehydratase" evidence="2">
    <location>
        <begin position="4"/>
        <end position="247"/>
    </location>
</feature>
<evidence type="ECO:0000313" key="3">
    <source>
        <dbReference type="EMBL" id="OTP09512.1"/>
    </source>
</evidence>
<dbReference type="PANTHER" id="PTHR43000">
    <property type="entry name" value="DTDP-D-GLUCOSE 4,6-DEHYDRATASE-RELATED"/>
    <property type="match status" value="1"/>
</dbReference>
<dbReference type="Proteomes" id="UP000194933">
    <property type="component" value="Unassembled WGS sequence"/>
</dbReference>
<gene>
    <name evidence="3" type="ORF">A5844_002290</name>
</gene>
<dbReference type="InterPro" id="IPR036291">
    <property type="entry name" value="NAD(P)-bd_dom_sf"/>
</dbReference>
<keyword evidence="4" id="KW-1185">Reference proteome</keyword>
<protein>
    <submittedName>
        <fullName evidence="3">UDP-glucose 4-epimerase</fullName>
    </submittedName>
</protein>
<name>A0A242JWA8_9ENTE</name>
<dbReference type="RefSeq" id="WP_086285342.1">
    <property type="nucleotide sequence ID" value="NZ_NGMO01000004.1"/>
</dbReference>
<dbReference type="EMBL" id="NGMO01000004">
    <property type="protein sequence ID" value="OTP09512.1"/>
    <property type="molecule type" value="Genomic_DNA"/>
</dbReference>
<dbReference type="AlphaFoldDB" id="A0A242JWA8"/>
<dbReference type="SUPFAM" id="SSF51735">
    <property type="entry name" value="NAD(P)-binding Rossmann-fold domains"/>
    <property type="match status" value="1"/>
</dbReference>
<organism evidence="3 4">
    <name type="scientific">Candidatus Enterococcus wittei</name>
    <dbReference type="NCBI Taxonomy" id="1987383"/>
    <lineage>
        <taxon>Bacteria</taxon>
        <taxon>Bacillati</taxon>
        <taxon>Bacillota</taxon>
        <taxon>Bacilli</taxon>
        <taxon>Lactobacillales</taxon>
        <taxon>Enterococcaceae</taxon>
        <taxon>Enterococcus</taxon>
    </lineage>
</organism>
<evidence type="ECO:0000313" key="4">
    <source>
        <dbReference type="Proteomes" id="UP000194933"/>
    </source>
</evidence>
<dbReference type="InterPro" id="IPR001509">
    <property type="entry name" value="Epimerase_deHydtase"/>
</dbReference>
<comment type="similarity">
    <text evidence="1">Belongs to the NAD(P)-dependent epimerase/dehydratase family.</text>
</comment>
<dbReference type="Gene3D" id="3.40.50.720">
    <property type="entry name" value="NAD(P)-binding Rossmann-like Domain"/>
    <property type="match status" value="1"/>
</dbReference>